<dbReference type="InterPro" id="IPR027417">
    <property type="entry name" value="P-loop_NTPase"/>
</dbReference>
<evidence type="ECO:0000256" key="4">
    <source>
        <dbReference type="ARBA" id="ARBA00022840"/>
    </source>
</evidence>
<evidence type="ECO:0000256" key="5">
    <source>
        <dbReference type="SAM" id="MobiDB-lite"/>
    </source>
</evidence>
<proteinExistence type="inferred from homology"/>
<dbReference type="PROSITE" id="PS50893">
    <property type="entry name" value="ABC_TRANSPORTER_2"/>
    <property type="match status" value="1"/>
</dbReference>
<dbReference type="EMBL" id="BJLP01000010">
    <property type="protein sequence ID" value="GEA80433.1"/>
    <property type="molecule type" value="Genomic_DNA"/>
</dbReference>
<organism evidence="7 8">
    <name type="scientific">Cellulomonas uda</name>
    <dbReference type="NCBI Taxonomy" id="1714"/>
    <lineage>
        <taxon>Bacteria</taxon>
        <taxon>Bacillati</taxon>
        <taxon>Actinomycetota</taxon>
        <taxon>Actinomycetes</taxon>
        <taxon>Micrococcales</taxon>
        <taxon>Cellulomonadaceae</taxon>
        <taxon>Cellulomonas</taxon>
    </lineage>
</organism>
<keyword evidence="4 7" id="KW-0067">ATP-binding</keyword>
<gene>
    <name evidence="7" type="ORF">CUD01_08770</name>
</gene>
<evidence type="ECO:0000256" key="3">
    <source>
        <dbReference type="ARBA" id="ARBA00022741"/>
    </source>
</evidence>
<dbReference type="PANTHER" id="PTHR43335:SF4">
    <property type="entry name" value="ABC TRANSPORTER, ATP-BINDING PROTEIN"/>
    <property type="match status" value="1"/>
</dbReference>
<comment type="similarity">
    <text evidence="1">Belongs to the ABC transporter superfamily.</text>
</comment>
<reference evidence="7 8" key="1">
    <citation type="submission" date="2019-06" db="EMBL/GenBank/DDBJ databases">
        <title>Whole genome shotgun sequence of Cellulomonas uda NBRC 3747.</title>
        <authorList>
            <person name="Hosoyama A."/>
            <person name="Uohara A."/>
            <person name="Ohji S."/>
            <person name="Ichikawa N."/>
        </authorList>
    </citation>
    <scope>NUCLEOTIDE SEQUENCE [LARGE SCALE GENOMIC DNA]</scope>
    <source>
        <strain evidence="7 8">NBRC 3747</strain>
    </source>
</reference>
<comment type="caution">
    <text evidence="7">The sequence shown here is derived from an EMBL/GenBank/DDBJ whole genome shotgun (WGS) entry which is preliminary data.</text>
</comment>
<dbReference type="GO" id="GO:0005524">
    <property type="term" value="F:ATP binding"/>
    <property type="evidence" value="ECO:0007669"/>
    <property type="project" value="UniProtKB-KW"/>
</dbReference>
<dbReference type="GO" id="GO:0016887">
    <property type="term" value="F:ATP hydrolysis activity"/>
    <property type="evidence" value="ECO:0007669"/>
    <property type="project" value="InterPro"/>
</dbReference>
<dbReference type="PANTHER" id="PTHR43335">
    <property type="entry name" value="ABC TRANSPORTER, ATP-BINDING PROTEIN"/>
    <property type="match status" value="1"/>
</dbReference>
<keyword evidence="8" id="KW-1185">Reference proteome</keyword>
<evidence type="ECO:0000313" key="8">
    <source>
        <dbReference type="Proteomes" id="UP000315842"/>
    </source>
</evidence>
<evidence type="ECO:0000313" key="7">
    <source>
        <dbReference type="EMBL" id="GEA80433.1"/>
    </source>
</evidence>
<sequence length="344" mass="36510">MPSGPRAVVSLQEGTTSAGGPIIGTHGDGPAISTRALRKTFRRFDLSQVVAVEGLDLEVPAGGVHGFLGPNGSGKTTTIRMLLGLARPDSGEIRLFGEPVPQRLPAVVARVGAIVEQPKFVPSFSGRRNLEVLASAIDVPRTRVDEVLDQVDLRERARDPFRRFSLGMKQRLAIAATLLKDPDLLIFDEPTNGLDPAGIRDVRATMRRLGDEGRTVLVSSHILAEVQQVADTVSIVARGRSVASGSVAELVRGRGQVRVVVRDVPAAHALLTARGWRVTREGGALLVAGVPDPALVNETLAREGLFASEVGTVRDDLESVFLELTAHVGTGGTDRVPGVAQVRP</sequence>
<evidence type="ECO:0000256" key="1">
    <source>
        <dbReference type="ARBA" id="ARBA00005417"/>
    </source>
</evidence>
<dbReference type="InterPro" id="IPR017871">
    <property type="entry name" value="ABC_transporter-like_CS"/>
</dbReference>
<dbReference type="Gene3D" id="3.40.50.300">
    <property type="entry name" value="P-loop containing nucleotide triphosphate hydrolases"/>
    <property type="match status" value="1"/>
</dbReference>
<protein>
    <submittedName>
        <fullName evidence="7">ABC transporter ATP-binding protein</fullName>
    </submittedName>
</protein>
<evidence type="ECO:0000259" key="6">
    <source>
        <dbReference type="PROSITE" id="PS50893"/>
    </source>
</evidence>
<dbReference type="AlphaFoldDB" id="A0A4Y3K8X2"/>
<keyword evidence="3" id="KW-0547">Nucleotide-binding</keyword>
<accession>A0A4Y3K8X2</accession>
<name>A0A4Y3K8X2_CELUD</name>
<feature type="region of interest" description="Disordered" evidence="5">
    <location>
        <begin position="1"/>
        <end position="27"/>
    </location>
</feature>
<dbReference type="InterPro" id="IPR003439">
    <property type="entry name" value="ABC_transporter-like_ATP-bd"/>
</dbReference>
<dbReference type="PROSITE" id="PS00211">
    <property type="entry name" value="ABC_TRANSPORTER_1"/>
    <property type="match status" value="1"/>
</dbReference>
<feature type="domain" description="ABC transporter" evidence="6">
    <location>
        <begin position="32"/>
        <end position="263"/>
    </location>
</feature>
<dbReference type="Pfam" id="PF00005">
    <property type="entry name" value="ABC_tran"/>
    <property type="match status" value="1"/>
</dbReference>
<keyword evidence="2" id="KW-0813">Transport</keyword>
<dbReference type="InterPro" id="IPR003593">
    <property type="entry name" value="AAA+_ATPase"/>
</dbReference>
<evidence type="ECO:0000256" key="2">
    <source>
        <dbReference type="ARBA" id="ARBA00022448"/>
    </source>
</evidence>
<dbReference type="SUPFAM" id="SSF52540">
    <property type="entry name" value="P-loop containing nucleoside triphosphate hydrolases"/>
    <property type="match status" value="1"/>
</dbReference>
<dbReference type="Proteomes" id="UP000315842">
    <property type="component" value="Unassembled WGS sequence"/>
</dbReference>
<dbReference type="SMART" id="SM00382">
    <property type="entry name" value="AAA"/>
    <property type="match status" value="1"/>
</dbReference>